<dbReference type="PANTHER" id="PTHR21621">
    <property type="entry name" value="RIBOSOMAL PROTEIN S6 MODIFICATION PROTEIN"/>
    <property type="match status" value="1"/>
</dbReference>
<accession>A0A2S8SU88</accession>
<keyword evidence="3" id="KW-1185">Reference proteome</keyword>
<dbReference type="InParanoid" id="A0A2S8SU88"/>
<sequence length="264" mass="28961">MKACILNSGGGSWAFEEHAQRLSRAMNLEISDSPTDFNYVLGWEGAQVPDGQSFIPLQAISMASDKRRLAQVFAEHEVATPRTELLESQAEVAQVIEANSPKQWVLKWPTGCGGSGHRLQSATAPIPTDWPRPLVLQEFIRLEVPQVYRLYGVAGQTFGWNARRFSAGAGTSPFVAHAQGARYEEVGQAPHDAEIVARHALSATGLLDSFGCADLMQDDQGNWLALEVNTDGIFNHVDRDISIGNIAQEIDERLAVAFWAWCKS</sequence>
<dbReference type="GO" id="GO:0016879">
    <property type="term" value="F:ligase activity, forming carbon-nitrogen bonds"/>
    <property type="evidence" value="ECO:0007669"/>
    <property type="project" value="TreeGrafter"/>
</dbReference>
<dbReference type="GO" id="GO:0005524">
    <property type="term" value="F:ATP binding"/>
    <property type="evidence" value="ECO:0007669"/>
    <property type="project" value="InterPro"/>
</dbReference>
<gene>
    <name evidence="2" type="ORF">B1R32_10545</name>
</gene>
<dbReference type="InterPro" id="IPR003806">
    <property type="entry name" value="ATP-grasp_PylC-type"/>
</dbReference>
<feature type="domain" description="ATP-grasp fold PylC-type" evidence="1">
    <location>
        <begin position="63"/>
        <end position="146"/>
    </location>
</feature>
<dbReference type="Gene3D" id="3.30.470.20">
    <property type="entry name" value="ATP-grasp fold, B domain"/>
    <property type="match status" value="1"/>
</dbReference>
<evidence type="ECO:0000259" key="1">
    <source>
        <dbReference type="Pfam" id="PF02655"/>
    </source>
</evidence>
<dbReference type="AlphaFoldDB" id="A0A2S8SU88"/>
<dbReference type="OrthoDB" id="260287at2"/>
<organism evidence="2 3">
    <name type="scientific">Abditibacterium utsteinense</name>
    <dbReference type="NCBI Taxonomy" id="1960156"/>
    <lineage>
        <taxon>Bacteria</taxon>
        <taxon>Pseudomonadati</taxon>
        <taxon>Abditibacteriota</taxon>
        <taxon>Abditibacteriia</taxon>
        <taxon>Abditibacteriales</taxon>
        <taxon>Abditibacteriaceae</taxon>
        <taxon>Abditibacterium</taxon>
    </lineage>
</organism>
<dbReference type="GO" id="GO:0005737">
    <property type="term" value="C:cytoplasm"/>
    <property type="evidence" value="ECO:0007669"/>
    <property type="project" value="TreeGrafter"/>
</dbReference>
<protein>
    <submittedName>
        <fullName evidence="2">ATP-grasp domain-containing protein</fullName>
    </submittedName>
</protein>
<reference evidence="2 3" key="1">
    <citation type="journal article" date="2018" name="Syst. Appl. Microbiol.">
        <title>Abditibacterium utsteinense sp. nov., the first cultivated member of candidate phylum FBP, isolated from ice-free Antarctic soil samples.</title>
        <authorList>
            <person name="Tahon G."/>
            <person name="Tytgat B."/>
            <person name="Lebbe L."/>
            <person name="Carlier A."/>
            <person name="Willems A."/>
        </authorList>
    </citation>
    <scope>NUCLEOTIDE SEQUENCE [LARGE SCALE GENOMIC DNA]</scope>
    <source>
        <strain evidence="2 3">LMG 29911</strain>
    </source>
</reference>
<dbReference type="SUPFAM" id="SSF56059">
    <property type="entry name" value="Glutathione synthetase ATP-binding domain-like"/>
    <property type="match status" value="1"/>
</dbReference>
<comment type="caution">
    <text evidence="2">The sequence shown here is derived from an EMBL/GenBank/DDBJ whole genome shotgun (WGS) entry which is preliminary data.</text>
</comment>
<dbReference type="PANTHER" id="PTHR21621:SF0">
    <property type="entry name" value="BETA-CITRYLGLUTAMATE SYNTHASE B-RELATED"/>
    <property type="match status" value="1"/>
</dbReference>
<proteinExistence type="predicted"/>
<dbReference type="Proteomes" id="UP000237684">
    <property type="component" value="Unassembled WGS sequence"/>
</dbReference>
<dbReference type="EMBL" id="NIGF01000005">
    <property type="protein sequence ID" value="PQV64364.1"/>
    <property type="molecule type" value="Genomic_DNA"/>
</dbReference>
<dbReference type="Pfam" id="PF02655">
    <property type="entry name" value="ATP-grasp_3"/>
    <property type="match status" value="1"/>
</dbReference>
<dbReference type="RefSeq" id="WP_105483159.1">
    <property type="nucleotide sequence ID" value="NZ_NIGF01000005.1"/>
</dbReference>
<evidence type="ECO:0000313" key="2">
    <source>
        <dbReference type="EMBL" id="PQV64364.1"/>
    </source>
</evidence>
<evidence type="ECO:0000313" key="3">
    <source>
        <dbReference type="Proteomes" id="UP000237684"/>
    </source>
</evidence>
<dbReference type="GO" id="GO:0046872">
    <property type="term" value="F:metal ion binding"/>
    <property type="evidence" value="ECO:0007669"/>
    <property type="project" value="InterPro"/>
</dbReference>
<name>A0A2S8SU88_9BACT</name>